<evidence type="ECO:0000259" key="17">
    <source>
        <dbReference type="Pfam" id="PF10394"/>
    </source>
</evidence>
<evidence type="ECO:0000256" key="15">
    <source>
        <dbReference type="SAM" id="MobiDB-lite"/>
    </source>
</evidence>
<reference evidence="18 19" key="1">
    <citation type="journal article" date="2007" name="Proc. Natl. Acad. Sci. U.S.A.">
        <title>Dandruff-associated Malassezia genomes reveal convergent and divergent virulence traits shared with plant and human fungal pathogens.</title>
        <authorList>
            <person name="Xu J."/>
            <person name="Saunders C.W."/>
            <person name="Hu P."/>
            <person name="Grant R.A."/>
            <person name="Boekhout T."/>
            <person name="Kuramae E.E."/>
            <person name="Kronstad J.W."/>
            <person name="Deangelis Y.M."/>
            <person name="Reeder N.L."/>
            <person name="Johnstone K.R."/>
            <person name="Leland M."/>
            <person name="Fieno A.M."/>
            <person name="Begley W.M."/>
            <person name="Sun Y."/>
            <person name="Lacey M.P."/>
            <person name="Chaudhary T."/>
            <person name="Keough T."/>
            <person name="Chu L."/>
            <person name="Sears R."/>
            <person name="Yuan B."/>
            <person name="Dawson T.L.Jr."/>
        </authorList>
    </citation>
    <scope>NUCLEOTIDE SEQUENCE [LARGE SCALE GENOMIC DNA]</scope>
    <source>
        <strain evidence="19">ATCC MYA-4612 / CBS 7966</strain>
    </source>
</reference>
<evidence type="ECO:0000313" key="18">
    <source>
        <dbReference type="EMBL" id="EDP43461.1"/>
    </source>
</evidence>
<feature type="region of interest" description="Interaction with histone H4 N-terminus" evidence="13">
    <location>
        <begin position="39"/>
        <end position="41"/>
    </location>
</feature>
<dbReference type="InParanoid" id="A8Q244"/>
<dbReference type="PANTHER" id="PTHR12046">
    <property type="entry name" value="HISTONE ACETYLTRANSFERASE TYPE B CATALYTIC SUBUNIT"/>
    <property type="match status" value="1"/>
</dbReference>
<dbReference type="Pfam" id="PF10394">
    <property type="entry name" value="Hat1_N"/>
    <property type="match status" value="1"/>
</dbReference>
<evidence type="ECO:0000256" key="5">
    <source>
        <dbReference type="ARBA" id="ARBA00022679"/>
    </source>
</evidence>
<dbReference type="AlphaFoldDB" id="A8Q244"/>
<organism evidence="18 19">
    <name type="scientific">Malassezia globosa (strain ATCC MYA-4612 / CBS 7966)</name>
    <name type="common">Dandruff-associated fungus</name>
    <dbReference type="NCBI Taxonomy" id="425265"/>
    <lineage>
        <taxon>Eukaryota</taxon>
        <taxon>Fungi</taxon>
        <taxon>Dikarya</taxon>
        <taxon>Basidiomycota</taxon>
        <taxon>Ustilaginomycotina</taxon>
        <taxon>Malasseziomycetes</taxon>
        <taxon>Malasseziales</taxon>
        <taxon>Malasseziaceae</taxon>
        <taxon>Malassezia</taxon>
    </lineage>
</organism>
<feature type="region of interest" description="Disordered" evidence="15">
    <location>
        <begin position="388"/>
        <end position="421"/>
    </location>
</feature>
<name>A8Q244_MALGO</name>
<dbReference type="OMA" id="WTCDAND"/>
<dbReference type="EC" id="2.3.1.48" evidence="3 11"/>
<dbReference type="Pfam" id="PF21184">
    <property type="entry name" value="HAT1_C_fung"/>
    <property type="match status" value="1"/>
</dbReference>
<evidence type="ECO:0000256" key="12">
    <source>
        <dbReference type="PIRSR" id="PIRSR038084-1"/>
    </source>
</evidence>
<dbReference type="VEuPathDB" id="FungiDB:MGL_2129"/>
<accession>A8Q244</accession>
<dbReference type="GO" id="GO:0042393">
    <property type="term" value="F:histone binding"/>
    <property type="evidence" value="ECO:0007669"/>
    <property type="project" value="InterPro"/>
</dbReference>
<keyword evidence="9 11" id="KW-0012">Acyltransferase</keyword>
<keyword evidence="11" id="KW-0963">Cytoplasm</keyword>
<dbReference type="Gene3D" id="3.90.360.10">
    <property type="entry name" value="Histone acetyl transferase 1 (HAT1), N-terminal domain"/>
    <property type="match status" value="1"/>
</dbReference>
<evidence type="ECO:0000256" key="13">
    <source>
        <dbReference type="PIRSR" id="PIRSR038084-2"/>
    </source>
</evidence>
<dbReference type="Pfam" id="PF00583">
    <property type="entry name" value="Acetyltransf_1"/>
    <property type="match status" value="1"/>
</dbReference>
<dbReference type="PIRSF" id="PIRSF038084">
    <property type="entry name" value="HAT-B_cat"/>
    <property type="match status" value="1"/>
</dbReference>
<evidence type="ECO:0000256" key="6">
    <source>
        <dbReference type="ARBA" id="ARBA00022763"/>
    </source>
</evidence>
<dbReference type="InterPro" id="IPR017380">
    <property type="entry name" value="Hist_AcTrfase_B-typ_cat-su"/>
</dbReference>
<keyword evidence="5 11" id="KW-0808">Transferase</keyword>
<evidence type="ECO:0000256" key="1">
    <source>
        <dbReference type="ARBA" id="ARBA00004123"/>
    </source>
</evidence>
<comment type="caution">
    <text evidence="18">The sequence shown here is derived from an EMBL/GenBank/DDBJ whole genome shotgun (WGS) entry which is preliminary data.</text>
</comment>
<dbReference type="EMBL" id="AAYY01000007">
    <property type="protein sequence ID" value="EDP43461.1"/>
    <property type="molecule type" value="Genomic_DNA"/>
</dbReference>
<evidence type="ECO:0000256" key="8">
    <source>
        <dbReference type="ARBA" id="ARBA00023242"/>
    </source>
</evidence>
<dbReference type="GO" id="GO:0031509">
    <property type="term" value="P:subtelomeric heterochromatin formation"/>
    <property type="evidence" value="ECO:0007669"/>
    <property type="project" value="InterPro"/>
</dbReference>
<dbReference type="GO" id="GO:0004402">
    <property type="term" value="F:histone acetyltransferase activity"/>
    <property type="evidence" value="ECO:0007669"/>
    <property type="project" value="UniProtKB-UniRule"/>
</dbReference>
<evidence type="ECO:0000313" key="19">
    <source>
        <dbReference type="Proteomes" id="UP000008837"/>
    </source>
</evidence>
<feature type="domain" description="Histone acetyl transferase HAT1 N-terminal" evidence="17">
    <location>
        <begin position="5"/>
        <end position="163"/>
    </location>
</feature>
<dbReference type="Gene3D" id="1.10.10.390">
    <property type="match status" value="1"/>
</dbReference>
<dbReference type="InterPro" id="IPR016181">
    <property type="entry name" value="Acyl_CoA_acyltransferase"/>
</dbReference>
<keyword evidence="7" id="KW-0234">DNA repair</keyword>
<comment type="function">
    <text evidence="11">Catalytic component of the histone acetylase B (HAT-B) complex. Has intrinsic substrate specificity that modifies lysine in recognition sequence GXGKXG. Involved in DNA double-strand break repair.</text>
</comment>
<protein>
    <recommendedName>
        <fullName evidence="4 11">Histone acetyltransferase type B catalytic subunit</fullName>
        <ecNumber evidence="3 11">2.3.1.48</ecNumber>
    </recommendedName>
</protein>
<keyword evidence="19" id="KW-1185">Reference proteome</keyword>
<dbReference type="SUPFAM" id="SSF55729">
    <property type="entry name" value="Acyl-CoA N-acyltransferases (Nat)"/>
    <property type="match status" value="1"/>
</dbReference>
<gene>
    <name evidence="18" type="ORF">MGL_2129</name>
</gene>
<dbReference type="GO" id="GO:0005634">
    <property type="term" value="C:nucleus"/>
    <property type="evidence" value="ECO:0007669"/>
    <property type="project" value="UniProtKB-SubCell"/>
</dbReference>
<feature type="region of interest" description="Interaction with histone H4 N-terminus" evidence="13">
    <location>
        <begin position="209"/>
        <end position="211"/>
    </location>
</feature>
<dbReference type="GO" id="GO:0005737">
    <property type="term" value="C:cytoplasm"/>
    <property type="evidence" value="ECO:0007669"/>
    <property type="project" value="UniProtKB-SubCell"/>
</dbReference>
<keyword evidence="6" id="KW-0227">DNA damage</keyword>
<proteinExistence type="inferred from homology"/>
<dbReference type="FunCoup" id="A8Q244">
    <property type="interactions" value="613"/>
</dbReference>
<feature type="binding site" evidence="13">
    <location>
        <begin position="232"/>
        <end position="238"/>
    </location>
    <ligand>
        <name>acetyl-CoA</name>
        <dbReference type="ChEBI" id="CHEBI:57288"/>
    </ligand>
</feature>
<dbReference type="CDD" id="cd04301">
    <property type="entry name" value="NAT_SF"/>
    <property type="match status" value="1"/>
</dbReference>
<feature type="domain" description="N-acetyltransferase" evidence="16">
    <location>
        <begin position="201"/>
        <end position="262"/>
    </location>
</feature>
<comment type="subcellular location">
    <subcellularLocation>
        <location evidence="11">Cytoplasm</location>
    </subcellularLocation>
    <subcellularLocation>
        <location evidence="1 11">Nucleus</location>
    </subcellularLocation>
</comment>
<feature type="binding site" evidence="13">
    <location>
        <begin position="225"/>
        <end position="227"/>
    </location>
    <ligand>
        <name>acetyl-CoA</name>
        <dbReference type="ChEBI" id="CHEBI:57288"/>
    </ligand>
</feature>
<sequence length="421" mass="48542">MSSKWTSHANEATCLYLAGAPSRCDRVFHPAFTYPIFGDAETIYGYERLHIQLSFASGSLRPSLNIEYRAKNTMTTAKVDDVDKQLREFLPEADLVSPDAFPQLVQADAASFQPPGTQITSYTQRAKGQASDRTFCIFHSTWDTPGFRAWLKRAQIFTLFFIEGASYLEEEEKNWEFFTIFERAHAPSTQQQSDQHHATWHFVGYTALYRFWCWPDKTRWRLSQFLILPPYQGQRHGTHLYDTVYAHALSDPAICELTVEDPSEAFDKLRDTCDLTYLNQQNDVVHHIAAPMDRAWRSNARLRYKLAPRQWARLLDMLGLLHLDPGASPDQFRAFRLQVKARIYQQNREVLDMLPHEQRVEKLHETFEAVLDEYADITGVEVPEALLEMSPSPQPKRIPSSLNDDDHSEGSSVPRKTPRLV</sequence>
<dbReference type="GeneID" id="5855001"/>
<dbReference type="GO" id="GO:0006281">
    <property type="term" value="P:DNA repair"/>
    <property type="evidence" value="ECO:0007669"/>
    <property type="project" value="UniProtKB-KW"/>
</dbReference>
<dbReference type="OrthoDB" id="10253098at2759"/>
<dbReference type="InterPro" id="IPR019467">
    <property type="entry name" value="Hat1_N"/>
</dbReference>
<evidence type="ECO:0000256" key="10">
    <source>
        <dbReference type="ARBA" id="ARBA00048017"/>
    </source>
</evidence>
<dbReference type="InterPro" id="IPR000182">
    <property type="entry name" value="GNAT_dom"/>
</dbReference>
<evidence type="ECO:0000256" key="14">
    <source>
        <dbReference type="PIRSR" id="PIRSR038084-3"/>
    </source>
</evidence>
<dbReference type="GO" id="GO:0000781">
    <property type="term" value="C:chromosome, telomeric region"/>
    <property type="evidence" value="ECO:0007669"/>
    <property type="project" value="GOC"/>
</dbReference>
<feature type="active site" description="Proton donor/acceptor" evidence="12">
    <location>
        <position position="260"/>
    </location>
</feature>
<comment type="catalytic activity">
    <reaction evidence="10 11">
        <text>L-lysyl-[protein] + acetyl-CoA = N(6)-acetyl-L-lysyl-[protein] + CoA + H(+)</text>
        <dbReference type="Rhea" id="RHEA:45948"/>
        <dbReference type="Rhea" id="RHEA-COMP:9752"/>
        <dbReference type="Rhea" id="RHEA-COMP:10731"/>
        <dbReference type="ChEBI" id="CHEBI:15378"/>
        <dbReference type="ChEBI" id="CHEBI:29969"/>
        <dbReference type="ChEBI" id="CHEBI:57287"/>
        <dbReference type="ChEBI" id="CHEBI:57288"/>
        <dbReference type="ChEBI" id="CHEBI:61930"/>
        <dbReference type="EC" id="2.3.1.48"/>
    </reaction>
</comment>
<evidence type="ECO:0000259" key="16">
    <source>
        <dbReference type="Pfam" id="PF00583"/>
    </source>
</evidence>
<evidence type="ECO:0000256" key="7">
    <source>
        <dbReference type="ARBA" id="ARBA00023204"/>
    </source>
</evidence>
<evidence type="ECO:0000256" key="9">
    <source>
        <dbReference type="ARBA" id="ARBA00023315"/>
    </source>
</evidence>
<feature type="site" description="Interaction with histone H4 N-terminus" evidence="14">
    <location>
        <position position="175"/>
    </location>
</feature>
<evidence type="ECO:0000256" key="3">
    <source>
        <dbReference type="ARBA" id="ARBA00013184"/>
    </source>
</evidence>
<dbReference type="Gene3D" id="3.40.630.30">
    <property type="match status" value="1"/>
</dbReference>
<comment type="subunit">
    <text evidence="11">Component of the HAT-B complex composed of at least HAT1 and HAT2. The HAT-B complex binds to histone H4 tail.</text>
</comment>
<dbReference type="RefSeq" id="XP_001730675.1">
    <property type="nucleotide sequence ID" value="XM_001730623.1"/>
</dbReference>
<comment type="similarity">
    <text evidence="2 11">Belongs to the HAT1 family.</text>
</comment>
<dbReference type="Proteomes" id="UP000008837">
    <property type="component" value="Unassembled WGS sequence"/>
</dbReference>
<evidence type="ECO:0000256" key="11">
    <source>
        <dbReference type="PIRNR" id="PIRNR038084"/>
    </source>
</evidence>
<dbReference type="InterPro" id="IPR013523">
    <property type="entry name" value="Hist_AcTrfase_HAT1_C"/>
</dbReference>
<evidence type="ECO:0000256" key="2">
    <source>
        <dbReference type="ARBA" id="ARBA00010543"/>
    </source>
</evidence>
<dbReference type="InterPro" id="IPR037113">
    <property type="entry name" value="Hat1_N_sf"/>
</dbReference>
<evidence type="ECO:0000256" key="4">
    <source>
        <dbReference type="ARBA" id="ARBA00021268"/>
    </source>
</evidence>
<dbReference type="KEGG" id="mgl:MGL_2129"/>
<dbReference type="STRING" id="425265.A8Q244"/>
<keyword evidence="8 11" id="KW-0539">Nucleus</keyword>